<reference evidence="2" key="1">
    <citation type="journal article" date="2013" name="Nature">
        <title>Draft genome of the wheat A-genome progenitor Triticum urartu.</title>
        <authorList>
            <person name="Ling H.Q."/>
            <person name="Zhao S."/>
            <person name="Liu D."/>
            <person name="Wang J."/>
            <person name="Sun H."/>
            <person name="Zhang C."/>
            <person name="Fan H."/>
            <person name="Li D."/>
            <person name="Dong L."/>
            <person name="Tao Y."/>
            <person name="Gao C."/>
            <person name="Wu H."/>
            <person name="Li Y."/>
            <person name="Cui Y."/>
            <person name="Guo X."/>
            <person name="Zheng S."/>
            <person name="Wang B."/>
            <person name="Yu K."/>
            <person name="Liang Q."/>
            <person name="Yang W."/>
            <person name="Lou X."/>
            <person name="Chen J."/>
            <person name="Feng M."/>
            <person name="Jian J."/>
            <person name="Zhang X."/>
            <person name="Luo G."/>
            <person name="Jiang Y."/>
            <person name="Liu J."/>
            <person name="Wang Z."/>
            <person name="Sha Y."/>
            <person name="Zhang B."/>
            <person name="Wu H."/>
            <person name="Tang D."/>
            <person name="Shen Q."/>
            <person name="Xue P."/>
            <person name="Zou S."/>
            <person name="Wang X."/>
            <person name="Liu X."/>
            <person name="Wang F."/>
            <person name="Yang Y."/>
            <person name="An X."/>
            <person name="Dong Z."/>
            <person name="Zhang K."/>
            <person name="Zhang X."/>
            <person name="Luo M.C."/>
            <person name="Dvorak J."/>
            <person name="Tong Y."/>
            <person name="Wang J."/>
            <person name="Yang H."/>
            <person name="Li Z."/>
            <person name="Wang D."/>
            <person name="Zhang A."/>
            <person name="Wang J."/>
        </authorList>
    </citation>
    <scope>NUCLEOTIDE SEQUENCE</scope>
    <source>
        <strain evidence="2">cv. G1812</strain>
    </source>
</reference>
<dbReference type="AlphaFoldDB" id="A0A8R7UE57"/>
<evidence type="ECO:0000313" key="2">
    <source>
        <dbReference type="Proteomes" id="UP000015106"/>
    </source>
</evidence>
<keyword evidence="2" id="KW-1185">Reference proteome</keyword>
<dbReference type="EnsemblPlants" id="TuG1812G0500000559.01.T01">
    <property type="protein sequence ID" value="TuG1812G0500000559.01.T01"/>
    <property type="gene ID" value="TuG1812G0500000559.01"/>
</dbReference>
<protein>
    <submittedName>
        <fullName evidence="1">Uncharacterized protein</fullName>
    </submittedName>
</protein>
<dbReference type="Proteomes" id="UP000015106">
    <property type="component" value="Chromosome 5"/>
</dbReference>
<proteinExistence type="predicted"/>
<dbReference type="Gramene" id="TuG1812G0500000559.01.T01">
    <property type="protein sequence ID" value="TuG1812G0500000559.01.T01"/>
    <property type="gene ID" value="TuG1812G0500000559.01"/>
</dbReference>
<name>A0A8R7UE57_TRIUA</name>
<reference evidence="1" key="2">
    <citation type="submission" date="2018-03" db="EMBL/GenBank/DDBJ databases">
        <title>The Triticum urartu genome reveals the dynamic nature of wheat genome evolution.</title>
        <authorList>
            <person name="Ling H."/>
            <person name="Ma B."/>
            <person name="Shi X."/>
            <person name="Liu H."/>
            <person name="Dong L."/>
            <person name="Sun H."/>
            <person name="Cao Y."/>
            <person name="Gao Q."/>
            <person name="Zheng S."/>
            <person name="Li Y."/>
            <person name="Yu Y."/>
            <person name="Du H."/>
            <person name="Qi M."/>
            <person name="Li Y."/>
            <person name="Yu H."/>
            <person name="Cui Y."/>
            <person name="Wang N."/>
            <person name="Chen C."/>
            <person name="Wu H."/>
            <person name="Zhao Y."/>
            <person name="Zhang J."/>
            <person name="Li Y."/>
            <person name="Zhou W."/>
            <person name="Zhang B."/>
            <person name="Hu W."/>
            <person name="Eijk M."/>
            <person name="Tang J."/>
            <person name="Witsenboer H."/>
            <person name="Zhao S."/>
            <person name="Li Z."/>
            <person name="Zhang A."/>
            <person name="Wang D."/>
            <person name="Liang C."/>
        </authorList>
    </citation>
    <scope>NUCLEOTIDE SEQUENCE [LARGE SCALE GENOMIC DNA]</scope>
    <source>
        <strain evidence="1">cv. G1812</strain>
    </source>
</reference>
<accession>A0A8R7UE57</accession>
<organism evidence="1 2">
    <name type="scientific">Triticum urartu</name>
    <name type="common">Red wild einkorn</name>
    <name type="synonym">Crithodium urartu</name>
    <dbReference type="NCBI Taxonomy" id="4572"/>
    <lineage>
        <taxon>Eukaryota</taxon>
        <taxon>Viridiplantae</taxon>
        <taxon>Streptophyta</taxon>
        <taxon>Embryophyta</taxon>
        <taxon>Tracheophyta</taxon>
        <taxon>Spermatophyta</taxon>
        <taxon>Magnoliopsida</taxon>
        <taxon>Liliopsida</taxon>
        <taxon>Poales</taxon>
        <taxon>Poaceae</taxon>
        <taxon>BOP clade</taxon>
        <taxon>Pooideae</taxon>
        <taxon>Triticodae</taxon>
        <taxon>Triticeae</taxon>
        <taxon>Triticinae</taxon>
        <taxon>Triticum</taxon>
    </lineage>
</organism>
<reference evidence="1" key="3">
    <citation type="submission" date="2022-06" db="UniProtKB">
        <authorList>
            <consortium name="EnsemblPlants"/>
        </authorList>
    </citation>
    <scope>IDENTIFICATION</scope>
</reference>
<sequence>SPGAALVGAPFVRPQPPSPGASLVVDLRAVPEVAASCRRARRSSASCAPFLLGGYLRGPVCRVCHASATELRPACTITWLRRLAVVEELGEDIGSERGKNAMERHSLHLGDLIPHWSRQELVKTPSSSSYPYVGSMFVDRFDGGV</sequence>
<evidence type="ECO:0000313" key="1">
    <source>
        <dbReference type="EnsemblPlants" id="TuG1812G0500000559.01.T01"/>
    </source>
</evidence>